<name>A0A3D9C4K7_9FLAO</name>
<feature type="transmembrane region" description="Helical" evidence="1">
    <location>
        <begin position="16"/>
        <end position="35"/>
    </location>
</feature>
<evidence type="ECO:0000256" key="1">
    <source>
        <dbReference type="SAM" id="Phobius"/>
    </source>
</evidence>
<dbReference type="Proteomes" id="UP000256686">
    <property type="component" value="Unassembled WGS sequence"/>
</dbReference>
<protein>
    <recommendedName>
        <fullName evidence="4">DoxX family membrane protein</fullName>
    </recommendedName>
</protein>
<keyword evidence="1" id="KW-0812">Transmembrane</keyword>
<feature type="transmembrane region" description="Helical" evidence="1">
    <location>
        <begin position="127"/>
        <end position="143"/>
    </location>
</feature>
<dbReference type="RefSeq" id="WP_115972468.1">
    <property type="nucleotide sequence ID" value="NZ_QNVT01000022.1"/>
</dbReference>
<accession>A0A3D9C4K7</accession>
<dbReference type="AlphaFoldDB" id="A0A3D9C4K7"/>
<keyword evidence="3" id="KW-1185">Reference proteome</keyword>
<feature type="transmembrane region" description="Helical" evidence="1">
    <location>
        <begin position="96"/>
        <end position="115"/>
    </location>
</feature>
<reference evidence="3" key="1">
    <citation type="submission" date="2018-06" db="EMBL/GenBank/DDBJ databases">
        <authorList>
            <person name="Lum Nde A."/>
            <person name="Hugo C."/>
        </authorList>
    </citation>
    <scope>NUCLEOTIDE SEQUENCE [LARGE SCALE GENOMIC DNA]</scope>
    <source>
        <strain evidence="3">1_F178</strain>
    </source>
</reference>
<gene>
    <name evidence="2" type="ORF">DRF65_19745</name>
</gene>
<sequence length="217" mass="25064">MITISKKTFEGKHWDYFILICRVLLAWQFLSFGYAKFFDDGQFGISPEELNKPIKDLSLFKVMWYLFDHNPFKTIIGICQVLCGALLLYKKTVIIGALFFLPIAFNILIMDITFMDSSMVNGFASRLSYYIILDFLILLYYRDRMLIVFKAITSNMTNKFSHPFGMYLISPVLAVLLSLVPVIPVVLFYLVAEPDEMIHSLGHAWKGLTKATQHFLK</sequence>
<feature type="transmembrane region" description="Helical" evidence="1">
    <location>
        <begin position="71"/>
        <end position="89"/>
    </location>
</feature>
<proteinExistence type="predicted"/>
<keyword evidence="1" id="KW-1133">Transmembrane helix</keyword>
<keyword evidence="1" id="KW-0472">Membrane</keyword>
<evidence type="ECO:0000313" key="2">
    <source>
        <dbReference type="EMBL" id="REC60679.1"/>
    </source>
</evidence>
<evidence type="ECO:0008006" key="4">
    <source>
        <dbReference type="Google" id="ProtNLM"/>
    </source>
</evidence>
<evidence type="ECO:0000313" key="3">
    <source>
        <dbReference type="Proteomes" id="UP000256686"/>
    </source>
</evidence>
<organism evidence="2 3">
    <name type="scientific">Chryseobacterium pennae</name>
    <dbReference type="NCBI Taxonomy" id="2258962"/>
    <lineage>
        <taxon>Bacteria</taxon>
        <taxon>Pseudomonadati</taxon>
        <taxon>Bacteroidota</taxon>
        <taxon>Flavobacteriia</taxon>
        <taxon>Flavobacteriales</taxon>
        <taxon>Weeksellaceae</taxon>
        <taxon>Chryseobacterium group</taxon>
        <taxon>Chryseobacterium</taxon>
    </lineage>
</organism>
<feature type="transmembrane region" description="Helical" evidence="1">
    <location>
        <begin position="164"/>
        <end position="191"/>
    </location>
</feature>
<dbReference type="EMBL" id="QNVT01000022">
    <property type="protein sequence ID" value="REC60679.1"/>
    <property type="molecule type" value="Genomic_DNA"/>
</dbReference>
<comment type="caution">
    <text evidence="2">The sequence shown here is derived from an EMBL/GenBank/DDBJ whole genome shotgun (WGS) entry which is preliminary data.</text>
</comment>